<dbReference type="Pfam" id="PF01467">
    <property type="entry name" value="CTP_transf_like"/>
    <property type="match status" value="1"/>
</dbReference>
<proteinExistence type="predicted"/>
<accession>F8AD00</accession>
<reference evidence="5" key="1">
    <citation type="submission" date="2011-04" db="EMBL/GenBank/DDBJ databases">
        <title>The complete genome of Thermodesulfatator indicus DSM 15286.</title>
        <authorList>
            <person name="Lucas S."/>
            <person name="Copeland A."/>
            <person name="Lapidus A."/>
            <person name="Bruce D."/>
            <person name="Goodwin L."/>
            <person name="Pitluck S."/>
            <person name="Peters L."/>
            <person name="Kyrpides N."/>
            <person name="Mavromatis K."/>
            <person name="Pagani I."/>
            <person name="Ivanova N."/>
            <person name="Saunders L."/>
            <person name="Detter J.C."/>
            <person name="Tapia R."/>
            <person name="Han C."/>
            <person name="Land M."/>
            <person name="Hauser L."/>
            <person name="Markowitz V."/>
            <person name="Cheng J.-F."/>
            <person name="Hugenholtz P."/>
            <person name="Woyke T."/>
            <person name="Wu D."/>
            <person name="Spring S."/>
            <person name="Schroeder M."/>
            <person name="Brambilla E."/>
            <person name="Klenk H.-P."/>
            <person name="Eisen J.A."/>
        </authorList>
    </citation>
    <scope>NUCLEOTIDE SEQUENCE [LARGE SCALE GENOMIC DNA]</scope>
    <source>
        <strain evidence="5">DSM 15286 / JCM 11887 / CIR29812</strain>
    </source>
</reference>
<protein>
    <submittedName>
        <fullName evidence="4">Cytidyltransferase-related domain protein</fullName>
    </submittedName>
</protein>
<dbReference type="STRING" id="667014.Thein_2015"/>
<sequence length="186" mass="21899">MKPRFGVVHGRFQIFHLDHLKYVKAAAERCEHLVVGITNPDPERTKFDPADPKRSSKEANPFTYFERYLMIRASLLEERFNPKKFSIVLFPINFPELWEYYVPLNAVFYLTIYDDWGRKKLTLFRQKGLKVEVLWEKPIEEKGITATEVRNLIKARDEAWKNLVPKGTVKVIEELGLAERLKEEAC</sequence>
<feature type="domain" description="Cytidyltransferase-like" evidence="3">
    <location>
        <begin position="8"/>
        <end position="150"/>
    </location>
</feature>
<dbReference type="EMBL" id="CP002683">
    <property type="protein sequence ID" value="AEH45866.1"/>
    <property type="molecule type" value="Genomic_DNA"/>
</dbReference>
<dbReference type="GO" id="GO:0016779">
    <property type="term" value="F:nucleotidyltransferase activity"/>
    <property type="evidence" value="ECO:0007669"/>
    <property type="project" value="UniProtKB-KW"/>
</dbReference>
<dbReference type="eggNOG" id="COG1056">
    <property type="taxonomic scope" value="Bacteria"/>
</dbReference>
<dbReference type="InterPro" id="IPR014729">
    <property type="entry name" value="Rossmann-like_a/b/a_fold"/>
</dbReference>
<keyword evidence="1" id="KW-0808">Transferase</keyword>
<dbReference type="PANTHER" id="PTHR21342:SF0">
    <property type="entry name" value="BIFUNCTIONAL NMN ADENYLYLTRANSFERASE_NUDIX HYDROLASE"/>
    <property type="match status" value="1"/>
</dbReference>
<dbReference type="PANTHER" id="PTHR21342">
    <property type="entry name" value="PHOSPHOPANTETHEINE ADENYLYLTRANSFERASE"/>
    <property type="match status" value="1"/>
</dbReference>
<evidence type="ECO:0000313" key="4">
    <source>
        <dbReference type="EMBL" id="AEH45866.1"/>
    </source>
</evidence>
<dbReference type="SUPFAM" id="SSF52374">
    <property type="entry name" value="Nucleotidylyl transferase"/>
    <property type="match status" value="1"/>
</dbReference>
<dbReference type="Proteomes" id="UP000006793">
    <property type="component" value="Chromosome"/>
</dbReference>
<keyword evidence="5" id="KW-1185">Reference proteome</keyword>
<reference evidence="4 5" key="2">
    <citation type="journal article" date="2012" name="Stand. Genomic Sci.">
        <title>Complete genome sequence of the thermophilic sulfate-reducing ocean bacterium Thermodesulfatator indicus type strain (CIR29812(T)).</title>
        <authorList>
            <person name="Anderson I."/>
            <person name="Saunders E."/>
            <person name="Lapidus A."/>
            <person name="Nolan M."/>
            <person name="Lucas S."/>
            <person name="Tice H."/>
            <person name="Del Rio T.G."/>
            <person name="Cheng J.F."/>
            <person name="Han C."/>
            <person name="Tapia R."/>
            <person name="Goodwin L.A."/>
            <person name="Pitluck S."/>
            <person name="Liolios K."/>
            <person name="Mavromatis K."/>
            <person name="Pagani I."/>
            <person name="Ivanova N."/>
            <person name="Mikhailova N."/>
            <person name="Pati A."/>
            <person name="Chen A."/>
            <person name="Palaniappan K."/>
            <person name="Land M."/>
            <person name="Hauser L."/>
            <person name="Jeffries C.D."/>
            <person name="Chang Y.J."/>
            <person name="Brambilla E.M."/>
            <person name="Rohde M."/>
            <person name="Spring S."/>
            <person name="Goker M."/>
            <person name="Detter J.C."/>
            <person name="Woyke T."/>
            <person name="Bristow J."/>
            <person name="Eisen J.A."/>
            <person name="Markowitz V."/>
            <person name="Hugenholtz P."/>
            <person name="Kyrpides N.C."/>
            <person name="Klenk H.P."/>
        </authorList>
    </citation>
    <scope>NUCLEOTIDE SEQUENCE [LARGE SCALE GENOMIC DNA]</scope>
    <source>
        <strain evidence="5">DSM 15286 / JCM 11887 / CIR29812</strain>
    </source>
</reference>
<dbReference type="HOGENOM" id="CLU_108783_0_0_0"/>
<evidence type="ECO:0000259" key="3">
    <source>
        <dbReference type="Pfam" id="PF01467"/>
    </source>
</evidence>
<gene>
    <name evidence="4" type="ordered locus">Thein_2015</name>
</gene>
<dbReference type="NCBIfam" id="TIGR00125">
    <property type="entry name" value="cyt_tran_rel"/>
    <property type="match status" value="1"/>
</dbReference>
<evidence type="ECO:0000256" key="1">
    <source>
        <dbReference type="ARBA" id="ARBA00022679"/>
    </source>
</evidence>
<dbReference type="AlphaFoldDB" id="F8AD00"/>
<organism evidence="4 5">
    <name type="scientific">Thermodesulfatator indicus (strain DSM 15286 / JCM 11887 / CIR29812)</name>
    <dbReference type="NCBI Taxonomy" id="667014"/>
    <lineage>
        <taxon>Bacteria</taxon>
        <taxon>Pseudomonadati</taxon>
        <taxon>Thermodesulfobacteriota</taxon>
        <taxon>Thermodesulfobacteria</taxon>
        <taxon>Thermodesulfobacteriales</taxon>
        <taxon>Thermodesulfatatoraceae</taxon>
        <taxon>Thermodesulfatator</taxon>
    </lineage>
</organism>
<dbReference type="InParanoid" id="F8AD00"/>
<dbReference type="PaxDb" id="667014-Thein_2015"/>
<dbReference type="OrthoDB" id="3249147at2"/>
<dbReference type="RefSeq" id="WP_013908605.1">
    <property type="nucleotide sequence ID" value="NC_015681.1"/>
</dbReference>
<dbReference type="KEGG" id="tid:Thein_2015"/>
<name>F8AD00_THEID</name>
<dbReference type="Gene3D" id="3.40.50.620">
    <property type="entry name" value="HUPs"/>
    <property type="match status" value="1"/>
</dbReference>
<evidence type="ECO:0000256" key="2">
    <source>
        <dbReference type="ARBA" id="ARBA00022695"/>
    </source>
</evidence>
<keyword evidence="2" id="KW-0548">Nucleotidyltransferase</keyword>
<dbReference type="InterPro" id="IPR004821">
    <property type="entry name" value="Cyt_trans-like"/>
</dbReference>
<evidence type="ECO:0000313" key="5">
    <source>
        <dbReference type="Proteomes" id="UP000006793"/>
    </source>
</evidence>